<evidence type="ECO:0000313" key="1">
    <source>
        <dbReference type="EMBL" id="WVZ20189.1"/>
    </source>
</evidence>
<keyword evidence="2" id="KW-1185">Reference proteome</keyword>
<reference evidence="1 2" key="1">
    <citation type="journal article" date="2023" name="Life. Sci Alliance">
        <title>Evolutionary insights into 3D genome organization and epigenetic landscape of Vigna mungo.</title>
        <authorList>
            <person name="Junaid A."/>
            <person name="Singh B."/>
            <person name="Bhatia S."/>
        </authorList>
    </citation>
    <scope>NUCLEOTIDE SEQUENCE [LARGE SCALE GENOMIC DNA]</scope>
    <source>
        <strain evidence="1">Urdbean</strain>
    </source>
</reference>
<feature type="non-terminal residue" evidence="1">
    <location>
        <position position="102"/>
    </location>
</feature>
<gene>
    <name evidence="1" type="ORF">V8G54_007511</name>
</gene>
<evidence type="ECO:0000313" key="2">
    <source>
        <dbReference type="Proteomes" id="UP001374535"/>
    </source>
</evidence>
<name>A0AAQ3P1S1_VIGMU</name>
<protein>
    <submittedName>
        <fullName evidence="1">Uncharacterized protein</fullName>
    </submittedName>
</protein>
<organism evidence="1 2">
    <name type="scientific">Vigna mungo</name>
    <name type="common">Black gram</name>
    <name type="synonym">Phaseolus mungo</name>
    <dbReference type="NCBI Taxonomy" id="3915"/>
    <lineage>
        <taxon>Eukaryota</taxon>
        <taxon>Viridiplantae</taxon>
        <taxon>Streptophyta</taxon>
        <taxon>Embryophyta</taxon>
        <taxon>Tracheophyta</taxon>
        <taxon>Spermatophyta</taxon>
        <taxon>Magnoliopsida</taxon>
        <taxon>eudicotyledons</taxon>
        <taxon>Gunneridae</taxon>
        <taxon>Pentapetalae</taxon>
        <taxon>rosids</taxon>
        <taxon>fabids</taxon>
        <taxon>Fabales</taxon>
        <taxon>Fabaceae</taxon>
        <taxon>Papilionoideae</taxon>
        <taxon>50 kb inversion clade</taxon>
        <taxon>NPAAA clade</taxon>
        <taxon>indigoferoid/millettioid clade</taxon>
        <taxon>Phaseoleae</taxon>
        <taxon>Vigna</taxon>
    </lineage>
</organism>
<accession>A0AAQ3P1S1</accession>
<dbReference type="AlphaFoldDB" id="A0AAQ3P1S1"/>
<sequence>MMLRTTCNDSGEYTKFLSRASFDTNSFVMLRATSVWLLIDSRRSIVISNLERNEARRDANFRVPIFGYFNTLNTELTNLISFIYFLTAVQEPCRAPGYTEVF</sequence>
<dbReference type="EMBL" id="CP144699">
    <property type="protein sequence ID" value="WVZ20189.1"/>
    <property type="molecule type" value="Genomic_DNA"/>
</dbReference>
<dbReference type="Proteomes" id="UP001374535">
    <property type="component" value="Chromosome 2"/>
</dbReference>
<proteinExistence type="predicted"/>